<evidence type="ECO:0000313" key="2">
    <source>
        <dbReference type="EMBL" id="OPX46182.1"/>
    </source>
</evidence>
<comment type="caution">
    <text evidence="2">The sequence shown here is derived from an EMBL/GenBank/DDBJ whole genome shotgun (WGS) entry which is preliminary data.</text>
</comment>
<dbReference type="RefSeq" id="WP_080024049.1">
    <property type="nucleotide sequence ID" value="NZ_LTAY01000091.1"/>
</dbReference>
<name>A0A1V4SQM7_9CLOT</name>
<reference evidence="2 3" key="1">
    <citation type="submission" date="2016-02" db="EMBL/GenBank/DDBJ databases">
        <title>Genome sequence of Clostridium thermobutyricum DSM 4928.</title>
        <authorList>
            <person name="Poehlein A."/>
            <person name="Daniel R."/>
        </authorList>
    </citation>
    <scope>NUCLEOTIDE SEQUENCE [LARGE SCALE GENOMIC DNA]</scope>
    <source>
        <strain evidence="2 3">DSM 4928</strain>
    </source>
</reference>
<evidence type="ECO:0000313" key="3">
    <source>
        <dbReference type="Proteomes" id="UP000191448"/>
    </source>
</evidence>
<dbReference type="EMBL" id="LTAY01000091">
    <property type="protein sequence ID" value="OPX46182.1"/>
    <property type="molecule type" value="Genomic_DNA"/>
</dbReference>
<feature type="transmembrane region" description="Helical" evidence="1">
    <location>
        <begin position="6"/>
        <end position="26"/>
    </location>
</feature>
<dbReference type="AlphaFoldDB" id="A0A1V4SQM7"/>
<keyword evidence="1" id="KW-0472">Membrane</keyword>
<keyword evidence="1" id="KW-1133">Transmembrane helix</keyword>
<evidence type="ECO:0000256" key="1">
    <source>
        <dbReference type="SAM" id="Phobius"/>
    </source>
</evidence>
<organism evidence="2 3">
    <name type="scientific">Clostridium thermobutyricum DSM 4928</name>
    <dbReference type="NCBI Taxonomy" id="1121339"/>
    <lineage>
        <taxon>Bacteria</taxon>
        <taxon>Bacillati</taxon>
        <taxon>Bacillota</taxon>
        <taxon>Clostridia</taxon>
        <taxon>Eubacteriales</taxon>
        <taxon>Clostridiaceae</taxon>
        <taxon>Clostridium</taxon>
    </lineage>
</organism>
<protein>
    <submittedName>
        <fullName evidence="2">Uncharacterized protein</fullName>
    </submittedName>
</protein>
<accession>A0A1V4SQM7</accession>
<keyword evidence="1" id="KW-0812">Transmembrane</keyword>
<dbReference type="Proteomes" id="UP000191448">
    <property type="component" value="Unassembled WGS sequence"/>
</dbReference>
<sequence length="66" mass="7575">MVDYTVIIVTAIIMLSLIVIAKIVVASDKDNKVRFRHNKDLEDKSQSNITFEIESIINKNNNKKNK</sequence>
<gene>
    <name evidence="2" type="ORF">CLTHE_28720</name>
</gene>
<proteinExistence type="predicted"/>